<reference evidence="2 3" key="1">
    <citation type="journal article" date="2011" name="MBio">
        <title>Genome variation in Cryptococcus gattii, an emerging pathogen of immunocompetent hosts.</title>
        <authorList>
            <person name="D'Souza C.A."/>
            <person name="Kronstad J.W."/>
            <person name="Taylor G."/>
            <person name="Warren R."/>
            <person name="Yuen M."/>
            <person name="Hu G."/>
            <person name="Jung W.H."/>
            <person name="Sham A."/>
            <person name="Kidd S.E."/>
            <person name="Tangen K."/>
            <person name="Lee N."/>
            <person name="Zeilmaker T."/>
            <person name="Sawkins J."/>
            <person name="McVicker G."/>
            <person name="Shah S."/>
            <person name="Gnerre S."/>
            <person name="Griggs A."/>
            <person name="Zeng Q."/>
            <person name="Bartlett K."/>
            <person name="Li W."/>
            <person name="Wang X."/>
            <person name="Heitman J."/>
            <person name="Stajich J.E."/>
            <person name="Fraser J.A."/>
            <person name="Meyer W."/>
            <person name="Carter D."/>
            <person name="Schein J."/>
            <person name="Krzywinski M."/>
            <person name="Kwon-Chung K.J."/>
            <person name="Varma A."/>
            <person name="Wang J."/>
            <person name="Brunham R."/>
            <person name="Fyfe M."/>
            <person name="Ouellette B.F."/>
            <person name="Siddiqui A."/>
            <person name="Marra M."/>
            <person name="Jones S."/>
            <person name="Holt R."/>
            <person name="Birren B.W."/>
            <person name="Galagan J.E."/>
            <person name="Cuomo C.A."/>
        </authorList>
    </citation>
    <scope>NUCLEOTIDE SEQUENCE [LARGE SCALE GENOMIC DNA]</scope>
    <source>
        <strain evidence="2 3">R265</strain>
    </source>
</reference>
<gene>
    <name evidence="2" type="ORF">CNBG_2124</name>
</gene>
<sequence>MSNDDPFAFRRNRLLALGHLGDARSTTEILDERRENRAQAAIEASSNFESSSADARRPTVISVSSSSSDSVPRVGSVIGGGSSWPSAAGLGWRAGSSSAAGDVVQHSGHSGPSRRAIDNEENEIIFAGGSAGGNDGRAGSSRLGSTRGRNRQPSPRPPNHDILQLNAALDAQARDRQGERPNRRPFFSPSPPPERVSPSNPETEPRRIRLGGALFQAGGARRQYLPALPSQPPQNHPAAEMNTREFLRELFPANMRNMFFVHAALGNQIFAGDPGPARREEDLEEILKNVPVPTYDPPTSGFVRNFDLEMAHPNEAIVVDDNGRVVPSKKRRKAQPYLICAKCESALLVSESYRSPEDKIYALRCGHLIDQRCLDDLVTPRTPHELASVDRHPEMLDEPPTKKRKRSRKPKKMEKIPQEYKWTCPVEGCGQKHTSSELGGAWMNTEGEGAIAVFA</sequence>
<dbReference type="RefSeq" id="XP_062882179.1">
    <property type="nucleotide sequence ID" value="XM_063026224.1"/>
</dbReference>
<accession>A0A095D4U5</accession>
<organism evidence="2 3">
    <name type="scientific">Cryptococcus deuterogattii (strain R265)</name>
    <name type="common">Cryptococcus gattii VGII (strain R265)</name>
    <dbReference type="NCBI Taxonomy" id="294750"/>
    <lineage>
        <taxon>Eukaryota</taxon>
        <taxon>Fungi</taxon>
        <taxon>Dikarya</taxon>
        <taxon>Basidiomycota</taxon>
        <taxon>Agaricomycotina</taxon>
        <taxon>Tremellomycetes</taxon>
        <taxon>Tremellales</taxon>
        <taxon>Cryptococcaceae</taxon>
        <taxon>Cryptococcus</taxon>
        <taxon>Cryptococcus gattii species complex</taxon>
    </lineage>
</organism>
<proteinExistence type="predicted"/>
<evidence type="ECO:0000313" key="3">
    <source>
        <dbReference type="Proteomes" id="UP000029445"/>
    </source>
</evidence>
<feature type="compositionally biased region" description="Basic residues" evidence="1">
    <location>
        <begin position="402"/>
        <end position="412"/>
    </location>
</feature>
<dbReference type="AlphaFoldDB" id="A0A095D4U5"/>
<feature type="compositionally biased region" description="Low complexity" evidence="1">
    <location>
        <begin position="60"/>
        <end position="74"/>
    </location>
</feature>
<dbReference type="OMA" id="NEHRENR"/>
<dbReference type="KEGG" id="cdeu:CNBG_2124"/>
<dbReference type="GeneID" id="88178498"/>
<protein>
    <submittedName>
        <fullName evidence="2">Uncharacterized protein</fullName>
    </submittedName>
</protein>
<dbReference type="VEuPathDB" id="FungiDB:CNBG_2124"/>
<evidence type="ECO:0000313" key="2">
    <source>
        <dbReference type="EMBL" id="KGB76286.1"/>
    </source>
</evidence>
<feature type="compositionally biased region" description="Basic and acidic residues" evidence="1">
    <location>
        <begin position="172"/>
        <end position="182"/>
    </location>
</feature>
<dbReference type="Proteomes" id="UP000029445">
    <property type="component" value="Chromosome 7"/>
</dbReference>
<feature type="compositionally biased region" description="Polar residues" evidence="1">
    <location>
        <begin position="44"/>
        <end position="53"/>
    </location>
</feature>
<feature type="region of interest" description="Disordered" evidence="1">
    <location>
        <begin position="384"/>
        <end position="416"/>
    </location>
</feature>
<name>A0A095D4U5_CRYD2</name>
<evidence type="ECO:0000256" key="1">
    <source>
        <dbReference type="SAM" id="MobiDB-lite"/>
    </source>
</evidence>
<dbReference type="OrthoDB" id="2507647at2759"/>
<feature type="compositionally biased region" description="Basic and acidic residues" evidence="1">
    <location>
        <begin position="384"/>
        <end position="401"/>
    </location>
</feature>
<dbReference type="EMBL" id="CP025765">
    <property type="protein sequence ID" value="KGB76286.1"/>
    <property type="molecule type" value="Genomic_DNA"/>
</dbReference>
<feature type="region of interest" description="Disordered" evidence="1">
    <location>
        <begin position="41"/>
        <end position="74"/>
    </location>
</feature>
<dbReference type="STRING" id="294750.A0A095D4U5"/>
<reference evidence="2 3" key="2">
    <citation type="journal article" date="2018" name="Proc. Natl. Acad. Sci.">
        <title>RNAi is a critical determinant of centromere evolution in closely related fungi.</title>
        <authorList>
            <person name="Yadav V."/>
            <person name="Sun S."/>
            <person name="Billmyre R.B."/>
            <person name="Thimmappa B.C."/>
            <person name="Shea T."/>
            <person name="Lintner R."/>
            <person name="Bakkeren G."/>
            <person name="Cuomo C.A."/>
            <person name="Heitman J."/>
            <person name="Sanyal K."/>
        </authorList>
    </citation>
    <scope>NUCLEOTIDE SEQUENCE [LARGE SCALE GENOMIC DNA]</scope>
    <source>
        <strain evidence="2 3">R265</strain>
    </source>
</reference>
<dbReference type="HOGENOM" id="CLU_601306_0_0_1"/>
<feature type="region of interest" description="Disordered" evidence="1">
    <location>
        <begin position="93"/>
        <end position="207"/>
    </location>
</feature>
<keyword evidence="3" id="KW-1185">Reference proteome</keyword>